<keyword evidence="11 13" id="KW-0030">Aminoacyl-tRNA synthetase</keyword>
<evidence type="ECO:0000313" key="15">
    <source>
        <dbReference type="EMBL" id="OGY93448.1"/>
    </source>
</evidence>
<comment type="similarity">
    <text evidence="2 13">Belongs to the class-II aminoacyl-tRNA synthetase family. Phe-tRNA synthetase alpha subunit type 1 subfamily.</text>
</comment>
<dbReference type="FunFam" id="3.30.930.10:FF:000089">
    <property type="entry name" value="Phenylalanine--tRNA ligase alpha subunit"/>
    <property type="match status" value="1"/>
</dbReference>
<dbReference type="PANTHER" id="PTHR11538">
    <property type="entry name" value="PHENYLALANYL-TRNA SYNTHETASE"/>
    <property type="match status" value="1"/>
</dbReference>
<dbReference type="CDD" id="cd00496">
    <property type="entry name" value="PheRS_alpha_core"/>
    <property type="match status" value="1"/>
</dbReference>
<dbReference type="GO" id="GO:0005737">
    <property type="term" value="C:cytoplasm"/>
    <property type="evidence" value="ECO:0007669"/>
    <property type="project" value="UniProtKB-SubCell"/>
</dbReference>
<feature type="domain" description="Aminoacyl-transfer RNA synthetases class-II family profile" evidence="14">
    <location>
        <begin position="109"/>
        <end position="334"/>
    </location>
</feature>
<dbReference type="InterPro" id="IPR004529">
    <property type="entry name" value="Phe-tRNA-synth_IIc_asu"/>
</dbReference>
<evidence type="ECO:0000256" key="7">
    <source>
        <dbReference type="ARBA" id="ARBA00022741"/>
    </source>
</evidence>
<name>A0A1G2BWK2_9BACT</name>
<keyword evidence="9 13" id="KW-0460">Magnesium</keyword>
<dbReference type="GO" id="GO:0005524">
    <property type="term" value="F:ATP binding"/>
    <property type="evidence" value="ECO:0007669"/>
    <property type="project" value="UniProtKB-UniRule"/>
</dbReference>
<reference evidence="15 16" key="1">
    <citation type="journal article" date="2016" name="Nat. Commun.">
        <title>Thousands of microbial genomes shed light on interconnected biogeochemical processes in an aquifer system.</title>
        <authorList>
            <person name="Anantharaman K."/>
            <person name="Brown C.T."/>
            <person name="Hug L.A."/>
            <person name="Sharon I."/>
            <person name="Castelle C.J."/>
            <person name="Probst A.J."/>
            <person name="Thomas B.C."/>
            <person name="Singh A."/>
            <person name="Wilkins M.J."/>
            <person name="Karaoz U."/>
            <person name="Brodie E.L."/>
            <person name="Williams K.H."/>
            <person name="Hubbard S.S."/>
            <person name="Banfield J.F."/>
        </authorList>
    </citation>
    <scope>NUCLEOTIDE SEQUENCE [LARGE SCALE GENOMIC DNA]</scope>
</reference>
<comment type="cofactor">
    <cofactor evidence="13">
        <name>Mg(2+)</name>
        <dbReference type="ChEBI" id="CHEBI:18420"/>
    </cofactor>
    <text evidence="13">Binds 2 magnesium ions per tetramer.</text>
</comment>
<evidence type="ECO:0000256" key="12">
    <source>
        <dbReference type="ARBA" id="ARBA00049255"/>
    </source>
</evidence>
<dbReference type="GO" id="GO:0000049">
    <property type="term" value="F:tRNA binding"/>
    <property type="evidence" value="ECO:0007669"/>
    <property type="project" value="InterPro"/>
</dbReference>
<dbReference type="PANTHER" id="PTHR11538:SF41">
    <property type="entry name" value="PHENYLALANINE--TRNA LIGASE, MITOCHONDRIAL"/>
    <property type="match status" value="1"/>
</dbReference>
<protein>
    <recommendedName>
        <fullName evidence="13">Phenylalanine--tRNA ligase alpha subunit</fullName>
        <ecNumber evidence="13">6.1.1.20</ecNumber>
    </recommendedName>
    <alternativeName>
        <fullName evidence="13">Phenylalanyl-tRNA synthetase alpha subunit</fullName>
        <shortName evidence="13">PheRS</shortName>
    </alternativeName>
</protein>
<keyword evidence="5 13" id="KW-0436">Ligase</keyword>
<evidence type="ECO:0000256" key="2">
    <source>
        <dbReference type="ARBA" id="ARBA00010207"/>
    </source>
</evidence>
<dbReference type="GO" id="GO:0006432">
    <property type="term" value="P:phenylalanyl-tRNA aminoacylation"/>
    <property type="evidence" value="ECO:0007669"/>
    <property type="project" value="UniProtKB-UniRule"/>
</dbReference>
<dbReference type="InterPro" id="IPR006195">
    <property type="entry name" value="aa-tRNA-synth_II"/>
</dbReference>
<sequence>MEKKLQELKKRFLQELDGVKDSRLLFDLKNRYLGRQGELTKVLKEVKNLAAEEKPKIGKLANEVKNELTDVFLKTERIINNNQGTTLDFDPSLPGIKETIGHLHPSSIVQYEMEDIFAQMGFGVYDGPQVESEYYNFTALNTPNDHPARDSQDTFWLEQGLLLRSQTSNLQVRMLEKYGAPFRGVFPGRVFRNEATDASHDHTFYQLEGLMVDKNINIGNLIAVMKSFLSEFFNTEVDVRLRPGFFPFVEPGFELDIKCLICDGQGCSVCKQSGWVELMPCGLVHPEVIKAGGLDPQEYSGFAFGLGFTRLVMMRYKIDDIRLLQSGDLRFLKQF</sequence>
<dbReference type="InterPro" id="IPR010978">
    <property type="entry name" value="tRNA-bd_arm"/>
</dbReference>
<evidence type="ECO:0000313" key="16">
    <source>
        <dbReference type="Proteomes" id="UP000177626"/>
    </source>
</evidence>
<comment type="subunit">
    <text evidence="3 13">Tetramer of two alpha and two beta subunits.</text>
</comment>
<dbReference type="NCBIfam" id="TIGR00468">
    <property type="entry name" value="pheS"/>
    <property type="match status" value="1"/>
</dbReference>
<evidence type="ECO:0000256" key="3">
    <source>
        <dbReference type="ARBA" id="ARBA00011209"/>
    </source>
</evidence>
<dbReference type="SUPFAM" id="SSF46589">
    <property type="entry name" value="tRNA-binding arm"/>
    <property type="match status" value="1"/>
</dbReference>
<keyword evidence="6 13" id="KW-0479">Metal-binding</keyword>
<evidence type="ECO:0000256" key="11">
    <source>
        <dbReference type="ARBA" id="ARBA00023146"/>
    </source>
</evidence>
<evidence type="ECO:0000256" key="5">
    <source>
        <dbReference type="ARBA" id="ARBA00022598"/>
    </source>
</evidence>
<dbReference type="Pfam" id="PF02912">
    <property type="entry name" value="Phe_tRNA-synt_N"/>
    <property type="match status" value="1"/>
</dbReference>
<feature type="binding site" evidence="13">
    <location>
        <position position="250"/>
    </location>
    <ligand>
        <name>Mg(2+)</name>
        <dbReference type="ChEBI" id="CHEBI:18420"/>
        <note>shared with beta subunit</note>
    </ligand>
</feature>
<dbReference type="InterPro" id="IPR004188">
    <property type="entry name" value="Phe-tRNA_ligase_II_N"/>
</dbReference>
<dbReference type="EMBL" id="MHKQ01000022">
    <property type="protein sequence ID" value="OGY93448.1"/>
    <property type="molecule type" value="Genomic_DNA"/>
</dbReference>
<dbReference type="InterPro" id="IPR002319">
    <property type="entry name" value="Phenylalanyl-tRNA_Synthase"/>
</dbReference>
<dbReference type="HAMAP" id="MF_00281">
    <property type="entry name" value="Phe_tRNA_synth_alpha1"/>
    <property type="match status" value="1"/>
</dbReference>
<accession>A0A1G2BWK2</accession>
<keyword evidence="10 13" id="KW-0648">Protein biosynthesis</keyword>
<dbReference type="EC" id="6.1.1.20" evidence="13"/>
<dbReference type="Gene3D" id="3.30.930.10">
    <property type="entry name" value="Bira Bifunctional Protein, Domain 2"/>
    <property type="match status" value="1"/>
</dbReference>
<evidence type="ECO:0000256" key="13">
    <source>
        <dbReference type="HAMAP-Rule" id="MF_00281"/>
    </source>
</evidence>
<dbReference type="GO" id="GO:0000287">
    <property type="term" value="F:magnesium ion binding"/>
    <property type="evidence" value="ECO:0007669"/>
    <property type="project" value="UniProtKB-UniRule"/>
</dbReference>
<dbReference type="GO" id="GO:0004826">
    <property type="term" value="F:phenylalanine-tRNA ligase activity"/>
    <property type="evidence" value="ECO:0007669"/>
    <property type="project" value="UniProtKB-UniRule"/>
</dbReference>
<comment type="subcellular location">
    <subcellularLocation>
        <location evidence="1 13">Cytoplasm</location>
    </subcellularLocation>
</comment>
<dbReference type="Proteomes" id="UP000177626">
    <property type="component" value="Unassembled WGS sequence"/>
</dbReference>
<keyword evidence="4 13" id="KW-0963">Cytoplasm</keyword>
<dbReference type="AlphaFoldDB" id="A0A1G2BWK2"/>
<evidence type="ECO:0000256" key="6">
    <source>
        <dbReference type="ARBA" id="ARBA00022723"/>
    </source>
</evidence>
<gene>
    <name evidence="13" type="primary">pheS</name>
    <name evidence="15" type="ORF">A2406_00860</name>
</gene>
<proteinExistence type="inferred from homology"/>
<dbReference type="InterPro" id="IPR022911">
    <property type="entry name" value="Phe_tRNA_ligase_alpha1_bac"/>
</dbReference>
<comment type="catalytic activity">
    <reaction evidence="12 13">
        <text>tRNA(Phe) + L-phenylalanine + ATP = L-phenylalanyl-tRNA(Phe) + AMP + diphosphate + H(+)</text>
        <dbReference type="Rhea" id="RHEA:19413"/>
        <dbReference type="Rhea" id="RHEA-COMP:9668"/>
        <dbReference type="Rhea" id="RHEA-COMP:9699"/>
        <dbReference type="ChEBI" id="CHEBI:15378"/>
        <dbReference type="ChEBI" id="CHEBI:30616"/>
        <dbReference type="ChEBI" id="CHEBI:33019"/>
        <dbReference type="ChEBI" id="CHEBI:58095"/>
        <dbReference type="ChEBI" id="CHEBI:78442"/>
        <dbReference type="ChEBI" id="CHEBI:78531"/>
        <dbReference type="ChEBI" id="CHEBI:456215"/>
        <dbReference type="EC" id="6.1.1.20"/>
    </reaction>
</comment>
<dbReference type="PROSITE" id="PS50862">
    <property type="entry name" value="AA_TRNA_LIGASE_II"/>
    <property type="match status" value="1"/>
</dbReference>
<comment type="caution">
    <text evidence="15">The sequence shown here is derived from an EMBL/GenBank/DDBJ whole genome shotgun (WGS) entry which is preliminary data.</text>
</comment>
<evidence type="ECO:0000256" key="8">
    <source>
        <dbReference type="ARBA" id="ARBA00022840"/>
    </source>
</evidence>
<dbReference type="InterPro" id="IPR045864">
    <property type="entry name" value="aa-tRNA-synth_II/BPL/LPL"/>
</dbReference>
<keyword evidence="7 13" id="KW-0547">Nucleotide-binding</keyword>
<organism evidence="15 16">
    <name type="scientific">Candidatus Komeilibacteria bacterium RIFOXYC1_FULL_37_11</name>
    <dbReference type="NCBI Taxonomy" id="1798555"/>
    <lineage>
        <taxon>Bacteria</taxon>
        <taxon>Candidatus Komeiliibacteriota</taxon>
    </lineage>
</organism>
<evidence type="ECO:0000256" key="4">
    <source>
        <dbReference type="ARBA" id="ARBA00022490"/>
    </source>
</evidence>
<keyword evidence="8 13" id="KW-0067">ATP-binding</keyword>
<evidence type="ECO:0000256" key="10">
    <source>
        <dbReference type="ARBA" id="ARBA00022917"/>
    </source>
</evidence>
<evidence type="ECO:0000256" key="1">
    <source>
        <dbReference type="ARBA" id="ARBA00004496"/>
    </source>
</evidence>
<evidence type="ECO:0000256" key="9">
    <source>
        <dbReference type="ARBA" id="ARBA00022842"/>
    </source>
</evidence>
<evidence type="ECO:0000259" key="14">
    <source>
        <dbReference type="PROSITE" id="PS50862"/>
    </source>
</evidence>
<dbReference type="SUPFAM" id="SSF55681">
    <property type="entry name" value="Class II aaRS and biotin synthetases"/>
    <property type="match status" value="1"/>
</dbReference>
<dbReference type="Pfam" id="PF01409">
    <property type="entry name" value="tRNA-synt_2d"/>
    <property type="match status" value="1"/>
</dbReference>